<dbReference type="Pfam" id="PF17820">
    <property type="entry name" value="PDZ_6"/>
    <property type="match status" value="1"/>
</dbReference>
<dbReference type="Gene3D" id="2.30.42.10">
    <property type="match status" value="1"/>
</dbReference>
<keyword evidence="4" id="KW-0732">Signal</keyword>
<evidence type="ECO:0000313" key="13">
    <source>
        <dbReference type="EMBL" id="PWE27863.1"/>
    </source>
</evidence>
<dbReference type="PRINTS" id="PR00834">
    <property type="entry name" value="PROTEASES2C"/>
</dbReference>
<evidence type="ECO:0000256" key="10">
    <source>
        <dbReference type="PIRSR" id="PIRSR611782-2"/>
    </source>
</evidence>
<dbReference type="Gene3D" id="2.30.42.60">
    <property type="match status" value="1"/>
</dbReference>
<organism evidence="13 14">
    <name type="scientific">Pararhodobacter marinus</name>
    <dbReference type="NCBI Taxonomy" id="2184063"/>
    <lineage>
        <taxon>Bacteria</taxon>
        <taxon>Pseudomonadati</taxon>
        <taxon>Pseudomonadota</taxon>
        <taxon>Alphaproteobacteria</taxon>
        <taxon>Rhodobacterales</taxon>
        <taxon>Paracoccaceae</taxon>
        <taxon>Pararhodobacter</taxon>
    </lineage>
</organism>
<comment type="caution">
    <text evidence="13">The sequence shown here is derived from an EMBL/GenBank/DDBJ whole genome shotgun (WGS) entry which is preliminary data.</text>
</comment>
<feature type="domain" description="PDZ" evidence="12">
    <location>
        <begin position="314"/>
        <end position="354"/>
    </location>
</feature>
<comment type="subcellular location">
    <subcellularLocation>
        <location evidence="1">Periplasm</location>
    </subcellularLocation>
</comment>
<evidence type="ECO:0000256" key="8">
    <source>
        <dbReference type="ARBA" id="ARBA00022825"/>
    </source>
</evidence>
<evidence type="ECO:0000256" key="11">
    <source>
        <dbReference type="SAM" id="MobiDB-lite"/>
    </source>
</evidence>
<dbReference type="InterPro" id="IPR036034">
    <property type="entry name" value="PDZ_sf"/>
</dbReference>
<feature type="compositionally biased region" description="Pro residues" evidence="11">
    <location>
        <begin position="15"/>
        <end position="27"/>
    </location>
</feature>
<dbReference type="InterPro" id="IPR009003">
    <property type="entry name" value="Peptidase_S1_PA"/>
</dbReference>
<dbReference type="EMBL" id="QEYD01000009">
    <property type="protein sequence ID" value="PWE27863.1"/>
    <property type="molecule type" value="Genomic_DNA"/>
</dbReference>
<feature type="active site" description="Charge relay system" evidence="9">
    <location>
        <position position="167"/>
    </location>
</feature>
<evidence type="ECO:0000256" key="5">
    <source>
        <dbReference type="ARBA" id="ARBA00022737"/>
    </source>
</evidence>
<dbReference type="AlphaFoldDB" id="A0A2U2C7M7"/>
<dbReference type="InterPro" id="IPR001940">
    <property type="entry name" value="Peptidase_S1C"/>
</dbReference>
<dbReference type="GO" id="GO:0004252">
    <property type="term" value="F:serine-type endopeptidase activity"/>
    <property type="evidence" value="ECO:0007669"/>
    <property type="project" value="InterPro"/>
</dbReference>
<keyword evidence="8" id="KW-0720">Serine protease</keyword>
<dbReference type="InterPro" id="IPR041489">
    <property type="entry name" value="PDZ_6"/>
</dbReference>
<feature type="binding site" evidence="10">
    <location>
        <begin position="241"/>
        <end position="243"/>
    </location>
    <ligand>
        <name>substrate</name>
    </ligand>
</feature>
<dbReference type="PANTHER" id="PTHR22939:SF129">
    <property type="entry name" value="SERINE PROTEASE HTRA2, MITOCHONDRIAL"/>
    <property type="match status" value="1"/>
</dbReference>
<keyword evidence="3 13" id="KW-0645">Protease</keyword>
<dbReference type="GO" id="GO:0006515">
    <property type="term" value="P:protein quality control for misfolded or incompletely synthesized proteins"/>
    <property type="evidence" value="ECO:0007669"/>
    <property type="project" value="TreeGrafter"/>
</dbReference>
<dbReference type="PROSITE" id="PS50106">
    <property type="entry name" value="PDZ"/>
    <property type="match status" value="1"/>
</dbReference>
<feature type="active site" description="Charge relay system" evidence="9">
    <location>
        <position position="243"/>
    </location>
</feature>
<feature type="compositionally biased region" description="Low complexity" evidence="11">
    <location>
        <begin position="47"/>
        <end position="56"/>
    </location>
</feature>
<dbReference type="NCBIfam" id="TIGR02037">
    <property type="entry name" value="degP_htrA_DO"/>
    <property type="match status" value="1"/>
</dbReference>
<feature type="region of interest" description="Disordered" evidence="11">
    <location>
        <begin position="1"/>
        <end position="56"/>
    </location>
</feature>
<keyword evidence="14" id="KW-1185">Reference proteome</keyword>
<accession>A0A2U2C7M7</accession>
<evidence type="ECO:0000256" key="3">
    <source>
        <dbReference type="ARBA" id="ARBA00022670"/>
    </source>
</evidence>
<evidence type="ECO:0000256" key="1">
    <source>
        <dbReference type="ARBA" id="ARBA00004418"/>
    </source>
</evidence>
<dbReference type="PANTHER" id="PTHR22939">
    <property type="entry name" value="SERINE PROTEASE FAMILY S1C HTRA-RELATED"/>
    <property type="match status" value="1"/>
</dbReference>
<dbReference type="SUPFAM" id="SSF50494">
    <property type="entry name" value="Trypsin-like serine proteases"/>
    <property type="match status" value="1"/>
</dbReference>
<evidence type="ECO:0000256" key="7">
    <source>
        <dbReference type="ARBA" id="ARBA00022801"/>
    </source>
</evidence>
<keyword evidence="5" id="KW-0677">Repeat</keyword>
<keyword evidence="7" id="KW-0378">Hydrolase</keyword>
<name>A0A2U2C7M7_9RHOB</name>
<evidence type="ECO:0000256" key="6">
    <source>
        <dbReference type="ARBA" id="ARBA00022764"/>
    </source>
</evidence>
<comment type="similarity">
    <text evidence="2">Belongs to the peptidase S1C family.</text>
</comment>
<protein>
    <submittedName>
        <fullName evidence="13">Serine protease</fullName>
    </submittedName>
</protein>
<evidence type="ECO:0000313" key="14">
    <source>
        <dbReference type="Proteomes" id="UP000244940"/>
    </source>
</evidence>
<gene>
    <name evidence="13" type="ORF">C4N9_14800</name>
</gene>
<dbReference type="SMART" id="SM00228">
    <property type="entry name" value="PDZ"/>
    <property type="match status" value="2"/>
</dbReference>
<dbReference type="Pfam" id="PF13180">
    <property type="entry name" value="PDZ_2"/>
    <property type="match status" value="1"/>
</dbReference>
<dbReference type="GO" id="GO:0042597">
    <property type="term" value="C:periplasmic space"/>
    <property type="evidence" value="ECO:0007669"/>
    <property type="project" value="UniProtKB-SubCell"/>
</dbReference>
<dbReference type="InterPro" id="IPR011782">
    <property type="entry name" value="Pept_S1C_Do"/>
</dbReference>
<evidence type="ECO:0000256" key="4">
    <source>
        <dbReference type="ARBA" id="ARBA00022729"/>
    </source>
</evidence>
<dbReference type="InterPro" id="IPR001478">
    <property type="entry name" value="PDZ"/>
</dbReference>
<sequence>MQALPPVSAESIANPAPPAISPIPPAAPGHAQLGQQSDPVPAPIQPVPVQQPAAPSVQVPASQAQIQLSFAPVVRQTAPAVVSIYARRVVEARQSPFFNDPLFGQLFGDRGRPPRVQNALGSGVILTSDGIVVSNFHVVGNADDIRVVLNDRREFTAEVILADETSDLAILRLQGANDLPAIELADSDRTEVGDLVLAIGNPFGVGQTVSSGIVSALARSGLAVGSGTGYFIQTDAAINPGNSGGALVDMSGRLVGINSAILTRSGGSNGIGFAIPANLVAQVVAQAEGGASAFQRPWMGMSGQSVDAALAEALGLGLPQGVAITELHPQSPLARAGLQSGDVVLAVNDEPVNSPQEMMFRLSAGGIGGEATLTWQRGTERREARVALVAPPETPARNRLTVRSSALRGLVAETINPAVAAEQGLDPQASGVVVVEVADLAARAGLQPGDVLLSVNRQRVGDTAALDRALSDPSRYWEVELVRGGRRSVLRFRI</sequence>
<dbReference type="Proteomes" id="UP000244940">
    <property type="component" value="Unassembled WGS sequence"/>
</dbReference>
<dbReference type="SUPFAM" id="SSF50156">
    <property type="entry name" value="PDZ domain-like"/>
    <property type="match status" value="2"/>
</dbReference>
<evidence type="ECO:0000256" key="9">
    <source>
        <dbReference type="PIRSR" id="PIRSR611782-1"/>
    </source>
</evidence>
<keyword evidence="6" id="KW-0574">Periplasm</keyword>
<dbReference type="Gene3D" id="2.40.10.120">
    <property type="match status" value="1"/>
</dbReference>
<feature type="binding site" evidence="10">
    <location>
        <position position="137"/>
    </location>
    <ligand>
        <name>substrate</name>
    </ligand>
</feature>
<feature type="active site" description="Charge relay system" evidence="9">
    <location>
        <position position="137"/>
    </location>
</feature>
<dbReference type="OrthoDB" id="9758917at2"/>
<proteinExistence type="inferred from homology"/>
<feature type="binding site" evidence="10">
    <location>
        <position position="167"/>
    </location>
    <ligand>
        <name>substrate</name>
    </ligand>
</feature>
<evidence type="ECO:0000259" key="12">
    <source>
        <dbReference type="PROSITE" id="PS50106"/>
    </source>
</evidence>
<evidence type="ECO:0000256" key="2">
    <source>
        <dbReference type="ARBA" id="ARBA00010541"/>
    </source>
</evidence>
<dbReference type="Pfam" id="PF13365">
    <property type="entry name" value="Trypsin_2"/>
    <property type="match status" value="1"/>
</dbReference>
<reference evidence="13 14" key="1">
    <citation type="submission" date="2018-05" db="EMBL/GenBank/DDBJ databases">
        <title>Pararhodobacter marina sp. nov., isolated from deep-sea water of the Indian Ocean.</title>
        <authorList>
            <person name="Lai Q.Sr."/>
            <person name="Liu X."/>
            <person name="Shao Z."/>
        </authorList>
    </citation>
    <scope>NUCLEOTIDE SEQUENCE [LARGE SCALE GENOMIC DNA]</scope>
    <source>
        <strain evidence="13 14">CIC4N-9</strain>
    </source>
</reference>